<sequence length="34" mass="4127">MRKTIFSLILSFTTVLADEIDFTYDGWDRECYLY</sequence>
<accession>A0A382LLB2</accession>
<feature type="non-terminal residue" evidence="2">
    <location>
        <position position="34"/>
    </location>
</feature>
<reference evidence="2" key="1">
    <citation type="submission" date="2018-05" db="EMBL/GenBank/DDBJ databases">
        <authorList>
            <person name="Lanie J.A."/>
            <person name="Ng W.-L."/>
            <person name="Kazmierczak K.M."/>
            <person name="Andrzejewski T.M."/>
            <person name="Davidsen T.M."/>
            <person name="Wayne K.J."/>
            <person name="Tettelin H."/>
            <person name="Glass J.I."/>
            <person name="Rusch D."/>
            <person name="Podicherti R."/>
            <person name="Tsui H.-C.T."/>
            <person name="Winkler M.E."/>
        </authorList>
    </citation>
    <scope>NUCLEOTIDE SEQUENCE</scope>
</reference>
<gene>
    <name evidence="2" type="ORF">METZ01_LOCUS290333</name>
    <name evidence="1" type="ORF">METZ01_LOCUS87152</name>
</gene>
<protein>
    <submittedName>
        <fullName evidence="2">Uncharacterized protein</fullName>
    </submittedName>
</protein>
<dbReference type="EMBL" id="UINC01087799">
    <property type="protein sequence ID" value="SVC37479.1"/>
    <property type="molecule type" value="Genomic_DNA"/>
</dbReference>
<evidence type="ECO:0000313" key="2">
    <source>
        <dbReference type="EMBL" id="SVC37479.1"/>
    </source>
</evidence>
<proteinExistence type="predicted"/>
<dbReference type="EMBL" id="UINC01007621">
    <property type="protein sequence ID" value="SVA34298.1"/>
    <property type="molecule type" value="Genomic_DNA"/>
</dbReference>
<evidence type="ECO:0000313" key="1">
    <source>
        <dbReference type="EMBL" id="SVA34298.1"/>
    </source>
</evidence>
<dbReference type="AlphaFoldDB" id="A0A382LLB2"/>
<name>A0A382LLB2_9ZZZZ</name>
<organism evidence="2">
    <name type="scientific">marine metagenome</name>
    <dbReference type="NCBI Taxonomy" id="408172"/>
    <lineage>
        <taxon>unclassified sequences</taxon>
        <taxon>metagenomes</taxon>
        <taxon>ecological metagenomes</taxon>
    </lineage>
</organism>